<evidence type="ECO:0000256" key="1">
    <source>
        <dbReference type="SAM" id="MobiDB-lite"/>
    </source>
</evidence>
<accession>A0A834TD26</accession>
<reference evidence="2" key="1">
    <citation type="submission" date="2020-09" db="EMBL/GenBank/DDBJ databases">
        <title>Genome-Enabled Discovery of Anthraquinone Biosynthesis in Senna tora.</title>
        <authorList>
            <person name="Kang S.-H."/>
            <person name="Pandey R.P."/>
            <person name="Lee C.-M."/>
            <person name="Sim J.-S."/>
            <person name="Jeong J.-T."/>
            <person name="Choi B.-S."/>
            <person name="Jung M."/>
            <person name="Ginzburg D."/>
            <person name="Zhao K."/>
            <person name="Won S.Y."/>
            <person name="Oh T.-J."/>
            <person name="Yu Y."/>
            <person name="Kim N.-H."/>
            <person name="Lee O.R."/>
            <person name="Lee T.-H."/>
            <person name="Bashyal P."/>
            <person name="Kim T.-S."/>
            <person name="Lee W.-H."/>
            <person name="Kawkins C."/>
            <person name="Kim C.-K."/>
            <person name="Kim J.S."/>
            <person name="Ahn B.O."/>
            <person name="Rhee S.Y."/>
            <person name="Sohng J.K."/>
        </authorList>
    </citation>
    <scope>NUCLEOTIDE SEQUENCE</scope>
    <source>
        <tissue evidence="2">Leaf</tissue>
    </source>
</reference>
<gene>
    <name evidence="2" type="ORF">G2W53_025025</name>
</gene>
<dbReference type="Proteomes" id="UP000634136">
    <property type="component" value="Unassembled WGS sequence"/>
</dbReference>
<name>A0A834TD26_9FABA</name>
<feature type="region of interest" description="Disordered" evidence="1">
    <location>
        <begin position="1"/>
        <end position="70"/>
    </location>
</feature>
<dbReference type="AlphaFoldDB" id="A0A834TD26"/>
<feature type="region of interest" description="Disordered" evidence="1">
    <location>
        <begin position="83"/>
        <end position="110"/>
    </location>
</feature>
<evidence type="ECO:0000313" key="2">
    <source>
        <dbReference type="EMBL" id="KAF7819570.1"/>
    </source>
</evidence>
<organism evidence="2 3">
    <name type="scientific">Senna tora</name>
    <dbReference type="NCBI Taxonomy" id="362788"/>
    <lineage>
        <taxon>Eukaryota</taxon>
        <taxon>Viridiplantae</taxon>
        <taxon>Streptophyta</taxon>
        <taxon>Embryophyta</taxon>
        <taxon>Tracheophyta</taxon>
        <taxon>Spermatophyta</taxon>
        <taxon>Magnoliopsida</taxon>
        <taxon>eudicotyledons</taxon>
        <taxon>Gunneridae</taxon>
        <taxon>Pentapetalae</taxon>
        <taxon>rosids</taxon>
        <taxon>fabids</taxon>
        <taxon>Fabales</taxon>
        <taxon>Fabaceae</taxon>
        <taxon>Caesalpinioideae</taxon>
        <taxon>Cassia clade</taxon>
        <taxon>Senna</taxon>
    </lineage>
</organism>
<evidence type="ECO:0000313" key="3">
    <source>
        <dbReference type="Proteomes" id="UP000634136"/>
    </source>
</evidence>
<feature type="compositionally biased region" description="Polar residues" evidence="1">
    <location>
        <begin position="37"/>
        <end position="47"/>
    </location>
</feature>
<feature type="compositionally biased region" description="Polar residues" evidence="1">
    <location>
        <begin position="7"/>
        <end position="22"/>
    </location>
</feature>
<protein>
    <submittedName>
        <fullName evidence="2">Uncharacterized protein</fullName>
    </submittedName>
</protein>
<keyword evidence="3" id="KW-1185">Reference proteome</keyword>
<feature type="compositionally biased region" description="Basic and acidic residues" evidence="1">
    <location>
        <begin position="101"/>
        <end position="110"/>
    </location>
</feature>
<comment type="caution">
    <text evidence="2">The sequence shown here is derived from an EMBL/GenBank/DDBJ whole genome shotgun (WGS) entry which is preliminary data.</text>
</comment>
<sequence>MNARAKQCSTAQGQQHSATQSAIIPAVHERQYLPEHSTGSPPSSTAANLPLLRSAGTRGKEGNRIKETAMPCNYKGNEVYEDEGKDMRQRLEMVSEGDETQNVREKQGYV</sequence>
<proteinExistence type="predicted"/>
<feature type="compositionally biased region" description="Basic and acidic residues" evidence="1">
    <location>
        <begin position="58"/>
        <end position="67"/>
    </location>
</feature>
<dbReference type="EMBL" id="JAAIUW010000008">
    <property type="protein sequence ID" value="KAF7819570.1"/>
    <property type="molecule type" value="Genomic_DNA"/>
</dbReference>